<feature type="region of interest" description="Disordered" evidence="1">
    <location>
        <begin position="1"/>
        <end position="28"/>
    </location>
</feature>
<feature type="compositionally biased region" description="Polar residues" evidence="1">
    <location>
        <begin position="1"/>
        <end position="11"/>
    </location>
</feature>
<comment type="caution">
    <text evidence="2">The sequence shown here is derived from an EMBL/GenBank/DDBJ whole genome shotgun (WGS) entry which is preliminary data.</text>
</comment>
<protein>
    <submittedName>
        <fullName evidence="2">Uncharacterized protein</fullName>
    </submittedName>
</protein>
<dbReference type="AlphaFoldDB" id="A0AAD7RUG1"/>
<dbReference type="Proteomes" id="UP001221898">
    <property type="component" value="Unassembled WGS sequence"/>
</dbReference>
<proteinExistence type="predicted"/>
<accession>A0AAD7RUG1</accession>
<evidence type="ECO:0000313" key="2">
    <source>
        <dbReference type="EMBL" id="KAJ8390579.1"/>
    </source>
</evidence>
<keyword evidence="3" id="KW-1185">Reference proteome</keyword>
<name>A0AAD7RUG1_9TELE</name>
<reference evidence="2" key="1">
    <citation type="journal article" date="2023" name="Science">
        <title>Genome structures resolve the early diversification of teleost fishes.</title>
        <authorList>
            <person name="Parey E."/>
            <person name="Louis A."/>
            <person name="Montfort J."/>
            <person name="Bouchez O."/>
            <person name="Roques C."/>
            <person name="Iampietro C."/>
            <person name="Lluch J."/>
            <person name="Castinel A."/>
            <person name="Donnadieu C."/>
            <person name="Desvignes T."/>
            <person name="Floi Bucao C."/>
            <person name="Jouanno E."/>
            <person name="Wen M."/>
            <person name="Mejri S."/>
            <person name="Dirks R."/>
            <person name="Jansen H."/>
            <person name="Henkel C."/>
            <person name="Chen W.J."/>
            <person name="Zahm M."/>
            <person name="Cabau C."/>
            <person name="Klopp C."/>
            <person name="Thompson A.W."/>
            <person name="Robinson-Rechavi M."/>
            <person name="Braasch I."/>
            <person name="Lecointre G."/>
            <person name="Bobe J."/>
            <person name="Postlethwait J.H."/>
            <person name="Berthelot C."/>
            <person name="Roest Crollius H."/>
            <person name="Guiguen Y."/>
        </authorList>
    </citation>
    <scope>NUCLEOTIDE SEQUENCE</scope>
    <source>
        <strain evidence="2">NC1722</strain>
    </source>
</reference>
<organism evidence="2 3">
    <name type="scientific">Aldrovandia affinis</name>
    <dbReference type="NCBI Taxonomy" id="143900"/>
    <lineage>
        <taxon>Eukaryota</taxon>
        <taxon>Metazoa</taxon>
        <taxon>Chordata</taxon>
        <taxon>Craniata</taxon>
        <taxon>Vertebrata</taxon>
        <taxon>Euteleostomi</taxon>
        <taxon>Actinopterygii</taxon>
        <taxon>Neopterygii</taxon>
        <taxon>Teleostei</taxon>
        <taxon>Notacanthiformes</taxon>
        <taxon>Halosauridae</taxon>
        <taxon>Aldrovandia</taxon>
    </lineage>
</organism>
<dbReference type="EMBL" id="JAINUG010000167">
    <property type="protein sequence ID" value="KAJ8390579.1"/>
    <property type="molecule type" value="Genomic_DNA"/>
</dbReference>
<evidence type="ECO:0000256" key="1">
    <source>
        <dbReference type="SAM" id="MobiDB-lite"/>
    </source>
</evidence>
<evidence type="ECO:0000313" key="3">
    <source>
        <dbReference type="Proteomes" id="UP001221898"/>
    </source>
</evidence>
<gene>
    <name evidence="2" type="ORF">AAFF_G00101850</name>
</gene>
<sequence>MRPSCASSSGESIVMSAGGGHLPLPVQQKSSLSWRHHMATFVANPNTDPLLATRRKRGPLLQFPVPAFRPPQLSAPRDHLAAYPALRAANRPGFVCLRL</sequence>